<dbReference type="SMART" id="SM00382">
    <property type="entry name" value="AAA"/>
    <property type="match status" value="1"/>
</dbReference>
<evidence type="ECO:0000256" key="2">
    <source>
        <dbReference type="ARBA" id="ARBA00022741"/>
    </source>
</evidence>
<evidence type="ECO:0000259" key="7">
    <source>
        <dbReference type="PROSITE" id="PS50893"/>
    </source>
</evidence>
<reference evidence="8 9" key="1">
    <citation type="submission" date="2020-01" db="EMBL/GenBank/DDBJ databases">
        <title>Bactrocera dorsalis gut bacteria genome.</title>
        <authorList>
            <person name="Zhang H."/>
            <person name="Cai Z."/>
        </authorList>
    </citation>
    <scope>NUCLEOTIDE SEQUENCE [LARGE SCALE GENOMIC DNA]</scope>
    <source>
        <strain evidence="8 9">BD177</strain>
    </source>
</reference>
<dbReference type="PROSITE" id="PS50893">
    <property type="entry name" value="ABC_TRANSPORTER_2"/>
    <property type="match status" value="1"/>
</dbReference>
<dbReference type="NCBIfam" id="NF010061">
    <property type="entry name" value="PRK13538.1"/>
    <property type="match status" value="1"/>
</dbReference>
<evidence type="ECO:0000256" key="6">
    <source>
        <dbReference type="ARBA" id="ARBA00023136"/>
    </source>
</evidence>
<dbReference type="SUPFAM" id="SSF52540">
    <property type="entry name" value="P-loop containing nucleoside triphosphate hydrolases"/>
    <property type="match status" value="1"/>
</dbReference>
<name>A0A6P1V4S2_9ENTR</name>
<dbReference type="GO" id="GO:0017004">
    <property type="term" value="P:cytochrome complex assembly"/>
    <property type="evidence" value="ECO:0007669"/>
    <property type="project" value="UniProtKB-KW"/>
</dbReference>
<dbReference type="PROSITE" id="PS00211">
    <property type="entry name" value="ABC_TRANSPORTER_1"/>
    <property type="match status" value="1"/>
</dbReference>
<dbReference type="Gene3D" id="3.40.50.300">
    <property type="entry name" value="P-loop containing nucleotide triphosphate hydrolases"/>
    <property type="match status" value="1"/>
</dbReference>
<gene>
    <name evidence="8" type="primary">ccmA</name>
    <name evidence="8" type="ORF">GW952_28185</name>
</gene>
<dbReference type="InterPro" id="IPR003439">
    <property type="entry name" value="ABC_transporter-like_ATP-bd"/>
</dbReference>
<evidence type="ECO:0000256" key="3">
    <source>
        <dbReference type="ARBA" id="ARBA00022748"/>
    </source>
</evidence>
<accession>A0A6P1V4S2</accession>
<dbReference type="InterPro" id="IPR003593">
    <property type="entry name" value="AAA+_ATPase"/>
</dbReference>
<sequence length="214" mass="24160">MISESSRSWLRAIKLYCERDGRTLMKDFSFSVSTGDWVQIAGGNGAGKTTLLRLLTGLARADAGEIYWQGRPLHRVRDSYQQNLLWIGHKPGIKARLTALENLRFFHQHDDIAQCREALDRAGLAGFDDIPVNQLSAGQQQRVALSRLWLTRARLWILDEPFTAVDTEGVERLIQRMAQHTEQGGIVIFTAHQSISAASDRIRRIALRGERAEP</sequence>
<dbReference type="PANTHER" id="PTHR43499">
    <property type="entry name" value="ABC TRANSPORTER I FAMILY MEMBER 1"/>
    <property type="match status" value="1"/>
</dbReference>
<dbReference type="GO" id="GO:0016887">
    <property type="term" value="F:ATP hydrolysis activity"/>
    <property type="evidence" value="ECO:0007669"/>
    <property type="project" value="InterPro"/>
</dbReference>
<keyword evidence="5" id="KW-1278">Translocase</keyword>
<dbReference type="Proteomes" id="UP000464389">
    <property type="component" value="Chromosome"/>
</dbReference>
<keyword evidence="1" id="KW-0813">Transport</keyword>
<evidence type="ECO:0000256" key="5">
    <source>
        <dbReference type="ARBA" id="ARBA00022967"/>
    </source>
</evidence>
<evidence type="ECO:0000256" key="1">
    <source>
        <dbReference type="ARBA" id="ARBA00022448"/>
    </source>
</evidence>
<dbReference type="InterPro" id="IPR027417">
    <property type="entry name" value="P-loop_NTPase"/>
</dbReference>
<keyword evidence="3" id="KW-0201">Cytochrome c-type biogenesis</keyword>
<dbReference type="PANTHER" id="PTHR43499:SF1">
    <property type="entry name" value="ABC TRANSPORTER I FAMILY MEMBER 1"/>
    <property type="match status" value="1"/>
</dbReference>
<dbReference type="AlphaFoldDB" id="A0A6P1V4S2"/>
<proteinExistence type="predicted"/>
<dbReference type="InterPro" id="IPR017871">
    <property type="entry name" value="ABC_transporter-like_CS"/>
</dbReference>
<evidence type="ECO:0000313" key="8">
    <source>
        <dbReference type="EMBL" id="QHS49218.1"/>
    </source>
</evidence>
<dbReference type="NCBIfam" id="TIGR01189">
    <property type="entry name" value="ccmA"/>
    <property type="match status" value="1"/>
</dbReference>
<dbReference type="GO" id="GO:0005524">
    <property type="term" value="F:ATP binding"/>
    <property type="evidence" value="ECO:0007669"/>
    <property type="project" value="UniProtKB-KW"/>
</dbReference>
<organism evidence="8 9">
    <name type="scientific">Klebsiella michiganensis</name>
    <dbReference type="NCBI Taxonomy" id="1134687"/>
    <lineage>
        <taxon>Bacteria</taxon>
        <taxon>Pseudomonadati</taxon>
        <taxon>Pseudomonadota</taxon>
        <taxon>Gammaproteobacteria</taxon>
        <taxon>Enterobacterales</taxon>
        <taxon>Enterobacteriaceae</taxon>
        <taxon>Klebsiella/Raoultella group</taxon>
        <taxon>Klebsiella</taxon>
    </lineage>
</organism>
<dbReference type="RefSeq" id="WP_160742582.1">
    <property type="nucleotide sequence ID" value="NZ_CP048108.1"/>
</dbReference>
<keyword evidence="6" id="KW-0472">Membrane</keyword>
<evidence type="ECO:0000313" key="9">
    <source>
        <dbReference type="Proteomes" id="UP000464389"/>
    </source>
</evidence>
<keyword evidence="4" id="KW-0067">ATP-binding</keyword>
<keyword evidence="2" id="KW-0547">Nucleotide-binding</keyword>
<dbReference type="Pfam" id="PF00005">
    <property type="entry name" value="ABC_tran"/>
    <property type="match status" value="1"/>
</dbReference>
<dbReference type="InterPro" id="IPR005895">
    <property type="entry name" value="ABC_transptr_haem_export_CcmA"/>
</dbReference>
<feature type="domain" description="ABC transporter" evidence="7">
    <location>
        <begin position="10"/>
        <end position="214"/>
    </location>
</feature>
<dbReference type="GO" id="GO:0022857">
    <property type="term" value="F:transmembrane transporter activity"/>
    <property type="evidence" value="ECO:0007669"/>
    <property type="project" value="InterPro"/>
</dbReference>
<protein>
    <submittedName>
        <fullName evidence="8">Cytochrome c biogenesis heme-transporting ATPase CcmA</fullName>
    </submittedName>
</protein>
<dbReference type="EMBL" id="CP048108">
    <property type="protein sequence ID" value="QHS49218.1"/>
    <property type="molecule type" value="Genomic_DNA"/>
</dbReference>
<dbReference type="CDD" id="cd03231">
    <property type="entry name" value="ABC_CcmA_heme_exporter"/>
    <property type="match status" value="1"/>
</dbReference>
<evidence type="ECO:0000256" key="4">
    <source>
        <dbReference type="ARBA" id="ARBA00022840"/>
    </source>
</evidence>